<gene>
    <name evidence="2" type="ORF">E8M12_08095</name>
</gene>
<name>A0A4U1B6L0_9GAMM</name>
<reference evidence="2 3" key="1">
    <citation type="submission" date="2019-04" db="EMBL/GenBank/DDBJ databases">
        <title>Thalassotalea guangxiensis sp. nov., isolated from sediment of the coastal wetland.</title>
        <authorList>
            <person name="Zheng S."/>
            <person name="Zhang D."/>
        </authorList>
    </citation>
    <scope>NUCLEOTIDE SEQUENCE [LARGE SCALE GENOMIC DNA]</scope>
    <source>
        <strain evidence="2 3">ZS-4</strain>
    </source>
</reference>
<keyword evidence="1" id="KW-1133">Transmembrane helix</keyword>
<dbReference type="RefSeq" id="WP_136735601.1">
    <property type="nucleotide sequence ID" value="NZ_SWDB01000018.1"/>
</dbReference>
<keyword evidence="1" id="KW-0472">Membrane</keyword>
<proteinExistence type="predicted"/>
<comment type="caution">
    <text evidence="2">The sequence shown here is derived from an EMBL/GenBank/DDBJ whole genome shotgun (WGS) entry which is preliminary data.</text>
</comment>
<evidence type="ECO:0000313" key="2">
    <source>
        <dbReference type="EMBL" id="TKB45551.1"/>
    </source>
</evidence>
<dbReference type="EMBL" id="SWDB01000018">
    <property type="protein sequence ID" value="TKB45551.1"/>
    <property type="molecule type" value="Genomic_DNA"/>
</dbReference>
<feature type="transmembrane region" description="Helical" evidence="1">
    <location>
        <begin position="15"/>
        <end position="35"/>
    </location>
</feature>
<accession>A0A4U1B6L0</accession>
<sequence>MVDGHVPTSKFKSRLSLILVIGVFAVPVIIAKLALNNHWYNEGVTNQGELVQNPLHLSELGIDVDSNAKQWLIIYGLPQACDDKCDKALFSINQSYHALGRETGRVTPLVLNPEGNNGQLLDKLNSNHWQVQAPSLRASLRVLPTQVYVADPLGNVMMIYQLPETEHEFKQFSQDLLSDMRKLLKYSRIG</sequence>
<dbReference type="Proteomes" id="UP000307999">
    <property type="component" value="Unassembled WGS sequence"/>
</dbReference>
<dbReference type="AlphaFoldDB" id="A0A4U1B6L0"/>
<evidence type="ECO:0000256" key="1">
    <source>
        <dbReference type="SAM" id="Phobius"/>
    </source>
</evidence>
<protein>
    <recommendedName>
        <fullName evidence="4">Cytochrome oxidase assembly protein</fullName>
    </recommendedName>
</protein>
<keyword evidence="1" id="KW-0812">Transmembrane</keyword>
<evidence type="ECO:0000313" key="3">
    <source>
        <dbReference type="Proteomes" id="UP000307999"/>
    </source>
</evidence>
<keyword evidence="3" id="KW-1185">Reference proteome</keyword>
<evidence type="ECO:0008006" key="4">
    <source>
        <dbReference type="Google" id="ProtNLM"/>
    </source>
</evidence>
<organism evidence="2 3">
    <name type="scientific">Thalassotalea mangrovi</name>
    <dbReference type="NCBI Taxonomy" id="2572245"/>
    <lineage>
        <taxon>Bacteria</taxon>
        <taxon>Pseudomonadati</taxon>
        <taxon>Pseudomonadota</taxon>
        <taxon>Gammaproteobacteria</taxon>
        <taxon>Alteromonadales</taxon>
        <taxon>Colwelliaceae</taxon>
        <taxon>Thalassotalea</taxon>
    </lineage>
</organism>
<dbReference type="OrthoDB" id="9785445at2"/>